<evidence type="ECO:0000313" key="22">
    <source>
        <dbReference type="Proteomes" id="UP000278715"/>
    </source>
</evidence>
<evidence type="ECO:0000313" key="13">
    <source>
        <dbReference type="EMBL" id="SAI86211.1"/>
    </source>
</evidence>
<evidence type="ECO:0000313" key="5">
    <source>
        <dbReference type="EMBL" id="AZF67271.1"/>
    </source>
</evidence>
<dbReference type="CDD" id="cd06558">
    <property type="entry name" value="crotonase-like"/>
    <property type="match status" value="1"/>
</dbReference>
<dbReference type="EMBL" id="CP033235">
    <property type="protein sequence ID" value="AZF67271.1"/>
    <property type="molecule type" value="Genomic_DNA"/>
</dbReference>
<evidence type="ECO:0000313" key="17">
    <source>
        <dbReference type="Proteomes" id="UP000267993"/>
    </source>
</evidence>
<dbReference type="KEGG" id="ssof:SULC_0333"/>
<evidence type="ECO:0000313" key="20">
    <source>
        <dbReference type="Proteomes" id="UP000273443"/>
    </source>
</evidence>
<dbReference type="EMBL" id="CP033238">
    <property type="protein sequence ID" value="AZF75131.1"/>
    <property type="molecule type" value="Genomic_DNA"/>
</dbReference>
<evidence type="ECO:0000313" key="6">
    <source>
        <dbReference type="EMBL" id="AZF69891.1"/>
    </source>
</evidence>
<dbReference type="EMBL" id="CP033236">
    <property type="protein sequence ID" value="AZF69891.1"/>
    <property type="molecule type" value="Genomic_DNA"/>
</dbReference>
<dbReference type="AlphaFoldDB" id="A0A0E3KB58"/>
<evidence type="ECO:0000313" key="10">
    <source>
        <dbReference type="EMBL" id="AZF80347.1"/>
    </source>
</evidence>
<dbReference type="Proteomes" id="UP000273194">
    <property type="component" value="Chromosome"/>
</dbReference>
<dbReference type="InterPro" id="IPR001753">
    <property type="entry name" value="Enoyl-CoA_hydra/iso"/>
</dbReference>
<dbReference type="Gene3D" id="3.90.226.10">
    <property type="entry name" value="2-enoyl-CoA Hydratase, Chain A, domain 1"/>
    <property type="match status" value="1"/>
</dbReference>
<dbReference type="Proteomes" id="UP000278715">
    <property type="component" value="Chromosome"/>
</dbReference>
<name>A0A0E3KB58_SACSO</name>
<dbReference type="GO" id="GO:0016853">
    <property type="term" value="F:isomerase activity"/>
    <property type="evidence" value="ECO:0007669"/>
    <property type="project" value="UniProtKB-KW"/>
</dbReference>
<evidence type="ECO:0000313" key="11">
    <source>
        <dbReference type="EMBL" id="AZF82956.1"/>
    </source>
</evidence>
<dbReference type="EMBL" id="CP033239">
    <property type="protein sequence ID" value="AZF77739.1"/>
    <property type="molecule type" value="Genomic_DNA"/>
</dbReference>
<dbReference type="Proteomes" id="UP000267993">
    <property type="component" value="Chromosome"/>
</dbReference>
<dbReference type="KEGG" id="ssoa:SULA_0333"/>
<reference evidence="12 24" key="5">
    <citation type="journal article" date="2020" name="Nat. Commun.">
        <title>The structures of two archaeal type IV pili illuminate evolutionary relationships.</title>
        <authorList>
            <person name="Wang F."/>
            <person name="Baquero D.P."/>
            <person name="Su Z."/>
            <person name="Beltran L.C."/>
            <person name="Prangishvili D."/>
            <person name="Krupovic M."/>
            <person name="Egelman E.H."/>
        </authorList>
    </citation>
    <scope>NUCLEOTIDE SEQUENCE [LARGE SCALE GENOMIC DNA]</scope>
    <source>
        <strain evidence="12 24">POZ149</strain>
    </source>
</reference>
<dbReference type="InterPro" id="IPR029045">
    <property type="entry name" value="ClpP/crotonase-like_dom_sf"/>
</dbReference>
<proteinExistence type="inferred from homology"/>
<evidence type="ECO:0000313" key="15">
    <source>
        <dbReference type="Proteomes" id="UP000033085"/>
    </source>
</evidence>
<evidence type="ECO:0000313" key="24">
    <source>
        <dbReference type="Proteomes" id="UP000594632"/>
    </source>
</evidence>
<dbReference type="Proteomes" id="UP000594632">
    <property type="component" value="Chromosome"/>
</dbReference>
<dbReference type="Proteomes" id="UP000033085">
    <property type="component" value="Chromosome"/>
</dbReference>
<evidence type="ECO:0000313" key="23">
    <source>
        <dbReference type="Proteomes" id="UP000282269"/>
    </source>
</evidence>
<dbReference type="EMBL" id="CP011056">
    <property type="protein sequence ID" value="AKA75459.1"/>
    <property type="molecule type" value="Genomic_DNA"/>
</dbReference>
<dbReference type="KEGG" id="ssol:SULB_0335"/>
<dbReference type="SUPFAM" id="SSF52096">
    <property type="entry name" value="ClpP/crotonase"/>
    <property type="match status" value="1"/>
</dbReference>
<dbReference type="GeneID" id="1453991"/>
<evidence type="ECO:0000313" key="19">
    <source>
        <dbReference type="Proteomes" id="UP000273194"/>
    </source>
</evidence>
<dbReference type="Proteomes" id="UP000282269">
    <property type="component" value="Chromosome"/>
</dbReference>
<dbReference type="OMA" id="MCADIVI"/>
<dbReference type="EMBL" id="CP033241">
    <property type="protein sequence ID" value="AZF82956.1"/>
    <property type="molecule type" value="Genomic_DNA"/>
</dbReference>
<reference evidence="14 15" key="1">
    <citation type="journal article" date="2015" name="Genome Announc.">
        <title>Complete Genome Sequence of Sulfolobus solfataricus Strain 98/2 and Evolved Derivatives.</title>
        <authorList>
            <person name="McCarthy S."/>
            <person name="Gradnigo J."/>
            <person name="Johnson T."/>
            <person name="Payne S."/>
            <person name="Lipzen A."/>
            <person name="Martin J."/>
            <person name="Schackwitz W."/>
            <person name="Moriyama E."/>
            <person name="Blum P."/>
        </authorList>
    </citation>
    <scope>NUCLEOTIDE SEQUENCE [LARGE SCALE GENOMIC DNA]</scope>
    <source>
        <strain evidence="14">98/2 SULC</strain>
        <strain evidence="2">SARC-B</strain>
        <strain evidence="3">SARC-C</strain>
        <strain evidence="4 16">SULA</strain>
        <strain evidence="15">SULB</strain>
    </source>
</reference>
<evidence type="ECO:0000313" key="14">
    <source>
        <dbReference type="Proteomes" id="UP000033057"/>
    </source>
</evidence>
<keyword evidence="4" id="KW-0413">Isomerase</keyword>
<protein>
    <submittedName>
        <fullName evidence="4 13">Enoyl-CoA hydratase</fullName>
    </submittedName>
</protein>
<dbReference type="Proteomes" id="UP000273443">
    <property type="component" value="Chromosome"/>
</dbReference>
<gene>
    <name evidence="12" type="ORF">HFC64_07995</name>
    <name evidence="13" type="ORF">SSOP1_2657</name>
    <name evidence="4" type="ORF">SULA_0333</name>
    <name evidence="2" type="ORF">SULB_0335</name>
    <name evidence="3" type="ORF">SULC_0333</name>
    <name evidence="5" type="ORF">SULG_01700</name>
    <name evidence="6" type="ORF">SULH_01700</name>
    <name evidence="7" type="ORF">SULI_01700</name>
    <name evidence="8" type="ORF">SULM_01700</name>
    <name evidence="9" type="ORF">SULN_01700</name>
    <name evidence="10" type="ORF">SULO_01710</name>
    <name evidence="11" type="ORF">SULZ_01715</name>
</gene>
<evidence type="ECO:0000313" key="21">
    <source>
        <dbReference type="Proteomes" id="UP000275843"/>
    </source>
</evidence>
<dbReference type="Proteomes" id="UP000076770">
    <property type="component" value="Chromosome i"/>
</dbReference>
<sequence length="246" mass="27182">MTKILLEKRKDVCWITLNRPEKLNALDKESWSLLANHLGECNNDQSISAIVLTGNGRAFSAGDDINAMLELKDQKDALDFFNTLYSAVESLVDLKKPLVCAVNGLAYGGGCEILLFCDIVIAVKDATFSIPEGRLGLIPPIAISLGYLILGRSIARLALTGDSITAEEAKMIGLVDIVVANEDLLTEVERQLEKIKSIDRSSILTIKNWLRDDKEKIRKAVMELALMALGNSAKEKMKEFMNRKRS</sequence>
<dbReference type="Proteomes" id="UP000269431">
    <property type="component" value="Chromosome"/>
</dbReference>
<comment type="similarity">
    <text evidence="1">Belongs to the enoyl-CoA hydratase/isomerase family.</text>
</comment>
<reference evidence="13" key="2">
    <citation type="submission" date="2016-04" db="EMBL/GenBank/DDBJ databases">
        <authorList>
            <person name="Evans L.H."/>
            <person name="Alamgir A."/>
            <person name="Owens N."/>
            <person name="Weber N.D."/>
            <person name="Virtaneva K."/>
            <person name="Barbian K."/>
            <person name="Babar A."/>
            <person name="Rosenke K."/>
        </authorList>
    </citation>
    <scope>NUCLEOTIDE SEQUENCE</scope>
    <source>
        <strain evidence="13">P1</strain>
    </source>
</reference>
<reference evidence="17 18" key="3">
    <citation type="journal article" date="2018" name="Proc. Natl. Acad. Sci. U.S.A.">
        <title>Nonmutational mechanism of inheritance in the Archaeon Sulfolobus solfataricus.</title>
        <authorList>
            <person name="Payne S."/>
            <person name="McCarthy S."/>
            <person name="Johnson T."/>
            <person name="North E."/>
            <person name="Blum P."/>
        </authorList>
    </citation>
    <scope>NUCLEOTIDE SEQUENCE [LARGE SCALE GENOMIC DNA]</scope>
    <source>
        <strain evidence="6 17">SARC-H</strain>
        <strain evidence="7 21">SARC-I</strain>
        <strain evidence="9 22">SARC-N</strain>
        <strain evidence="10 23">SARC-O</strain>
        <strain evidence="11 18">SUL120</strain>
        <strain evidence="5 19">SULG</strain>
        <strain evidence="8 20">SULM</strain>
    </source>
</reference>
<dbReference type="OrthoDB" id="27846at2157"/>
<dbReference type="EMBL" id="CP033237">
    <property type="protein sequence ID" value="AZF72511.1"/>
    <property type="molecule type" value="Genomic_DNA"/>
</dbReference>
<dbReference type="EMBL" id="CP050869">
    <property type="protein sequence ID" value="QPG49766.1"/>
    <property type="molecule type" value="Genomic_DNA"/>
</dbReference>
<dbReference type="EMBL" id="CP033240">
    <property type="protein sequence ID" value="AZF80347.1"/>
    <property type="molecule type" value="Genomic_DNA"/>
</dbReference>
<evidence type="ECO:0000313" key="8">
    <source>
        <dbReference type="EMBL" id="AZF75131.1"/>
    </source>
</evidence>
<dbReference type="Pfam" id="PF00378">
    <property type="entry name" value="ECH_1"/>
    <property type="match status" value="1"/>
</dbReference>
<evidence type="ECO:0000313" key="9">
    <source>
        <dbReference type="EMBL" id="AZF77739.1"/>
    </source>
</evidence>
<accession>A0A0E3KB58</accession>
<evidence type="ECO:0000313" key="2">
    <source>
        <dbReference type="EMBL" id="AKA72760.1"/>
    </source>
</evidence>
<dbReference type="RefSeq" id="WP_009990982.1">
    <property type="nucleotide sequence ID" value="NZ_CP011055.2"/>
</dbReference>
<dbReference type="EMBL" id="CP011055">
    <property type="protein sequence ID" value="AKA72760.1"/>
    <property type="molecule type" value="Genomic_DNA"/>
</dbReference>
<dbReference type="PANTHER" id="PTHR43802:SF1">
    <property type="entry name" value="IP11341P-RELATED"/>
    <property type="match status" value="1"/>
</dbReference>
<dbReference type="Proteomes" id="UP000033106">
    <property type="component" value="Chromosome"/>
</dbReference>
<evidence type="ECO:0000313" key="4">
    <source>
        <dbReference type="EMBL" id="AKA78152.1"/>
    </source>
</evidence>
<dbReference type="PATRIC" id="fig|2287.6.peg.343"/>
<dbReference type="GeneID" id="44128258"/>
<evidence type="ECO:0000313" key="12">
    <source>
        <dbReference type="EMBL" id="QPG49766.1"/>
    </source>
</evidence>
<dbReference type="Proteomes" id="UP000275843">
    <property type="component" value="Chromosome"/>
</dbReference>
<organism evidence="4 16">
    <name type="scientific">Saccharolobus solfataricus</name>
    <name type="common">Sulfolobus solfataricus</name>
    <dbReference type="NCBI Taxonomy" id="2287"/>
    <lineage>
        <taxon>Archaea</taxon>
        <taxon>Thermoproteota</taxon>
        <taxon>Thermoprotei</taxon>
        <taxon>Sulfolobales</taxon>
        <taxon>Sulfolobaceae</taxon>
        <taxon>Saccharolobus</taxon>
    </lineage>
</organism>
<dbReference type="Proteomes" id="UP000033057">
    <property type="component" value="Chromosome"/>
</dbReference>
<dbReference type="PANTHER" id="PTHR43802">
    <property type="entry name" value="ENOYL-COA HYDRATASE"/>
    <property type="match status" value="1"/>
</dbReference>
<evidence type="ECO:0000313" key="7">
    <source>
        <dbReference type="EMBL" id="AZF72511.1"/>
    </source>
</evidence>
<evidence type="ECO:0000313" key="16">
    <source>
        <dbReference type="Proteomes" id="UP000033106"/>
    </source>
</evidence>
<evidence type="ECO:0000313" key="18">
    <source>
        <dbReference type="Proteomes" id="UP000269431"/>
    </source>
</evidence>
<dbReference type="EMBL" id="CP011057">
    <property type="protein sequence ID" value="AKA78152.1"/>
    <property type="molecule type" value="Genomic_DNA"/>
</dbReference>
<dbReference type="EMBL" id="LT549890">
    <property type="protein sequence ID" value="SAI86211.1"/>
    <property type="molecule type" value="Genomic_DNA"/>
</dbReference>
<evidence type="ECO:0000313" key="3">
    <source>
        <dbReference type="EMBL" id="AKA75459.1"/>
    </source>
</evidence>
<evidence type="ECO:0000256" key="1">
    <source>
        <dbReference type="ARBA" id="ARBA00005254"/>
    </source>
</evidence>
<reference evidence="4" key="4">
    <citation type="submission" date="2018-10" db="EMBL/GenBank/DDBJ databases">
        <authorList>
            <person name="McCarthy S."/>
            <person name="Gradnigo J."/>
            <person name="Johnson T."/>
            <person name="Payne S."/>
            <person name="Lipzen A."/>
            <person name="Schackwitz W."/>
            <person name="Martin J."/>
            <person name="Moriyama E."/>
            <person name="Blum P."/>
        </authorList>
    </citation>
    <scope>NUCLEOTIDE SEQUENCE</scope>
    <source>
        <strain evidence="2">SARC-B</strain>
        <strain evidence="3">SARC-C</strain>
        <strain evidence="4">SULA</strain>
    </source>
</reference>